<dbReference type="PANTHER" id="PTHR37530:SF1">
    <property type="entry name" value="OUTER MEMBRANE PROTEIN SLP"/>
    <property type="match status" value="1"/>
</dbReference>
<keyword evidence="2" id="KW-1185">Reference proteome</keyword>
<dbReference type="Pfam" id="PF03843">
    <property type="entry name" value="Slp"/>
    <property type="match status" value="1"/>
</dbReference>
<sequence length="205" mass="23149">MLAFFKTRKLLIVVKLNLGVQDSMTKKILLLFLFLNAIAGCSISPITSSQRSKAKKQPSFSLLATRPSAFIGQHVLLGGIIQRCMTQEGESLMLIIQKPLDRATDKPIMKSPSQGKFYFWYKGRLDPKVYSPGKMITISGQVVSPFKMKMDSSHFLIVEGEEFFLWPKESLPGYAQKIPTGSILENLWEPVGFEPWTTGWGEGWW</sequence>
<proteinExistence type="predicted"/>
<dbReference type="Proteomes" id="UP000663088">
    <property type="component" value="Chromosome"/>
</dbReference>
<keyword evidence="1" id="KW-0449">Lipoprotein</keyword>
<organism evidence="1 2">
    <name type="scientific">Candidatus Methylacidiphilum infernorum</name>
    <dbReference type="NCBI Taxonomy" id="511746"/>
    <lineage>
        <taxon>Bacteria</taxon>
        <taxon>Pseudomonadati</taxon>
        <taxon>Verrucomicrobiota</taxon>
        <taxon>Methylacidiphilae</taxon>
        <taxon>Methylacidiphilales</taxon>
        <taxon>Methylacidiphilaceae</taxon>
        <taxon>Methylacidiphilum (ex Ratnadevi et al. 2023)</taxon>
    </lineage>
</organism>
<dbReference type="InterPro" id="IPR004658">
    <property type="entry name" value="OMP_Slp"/>
</dbReference>
<accession>A0ABX7PVU8</accession>
<dbReference type="PANTHER" id="PTHR37530">
    <property type="entry name" value="OUTER MEMBRANE PROTEIN SLP"/>
    <property type="match status" value="1"/>
</dbReference>
<gene>
    <name evidence="1" type="ORF">EM20IM_09540</name>
</gene>
<reference evidence="1 2" key="1">
    <citation type="submission" date="2020-12" db="EMBL/GenBank/DDBJ databases">
        <authorList>
            <person name="Awala S.I."/>
            <person name="Gwak J.-H."/>
            <person name="Kim S.-J."/>
            <person name="Rhee S.-K."/>
        </authorList>
    </citation>
    <scope>NUCLEOTIDE SEQUENCE [LARGE SCALE GENOMIC DNA]</scope>
    <source>
        <strain evidence="1 2">IT5</strain>
    </source>
</reference>
<dbReference type="EMBL" id="CP065956">
    <property type="protein sequence ID" value="QSR86696.1"/>
    <property type="molecule type" value="Genomic_DNA"/>
</dbReference>
<name>A0ABX7PVU8_9BACT</name>
<protein>
    <submittedName>
        <fullName evidence="1">Slp family lipoprotein</fullName>
    </submittedName>
</protein>
<evidence type="ECO:0000313" key="1">
    <source>
        <dbReference type="EMBL" id="QSR86696.1"/>
    </source>
</evidence>
<evidence type="ECO:0000313" key="2">
    <source>
        <dbReference type="Proteomes" id="UP000663088"/>
    </source>
</evidence>